<dbReference type="AlphaFoldDB" id="A0A0A9D948"/>
<evidence type="ECO:0000313" key="1">
    <source>
        <dbReference type="EMBL" id="JAD82175.1"/>
    </source>
</evidence>
<dbReference type="EMBL" id="GBRH01215720">
    <property type="protein sequence ID" value="JAD82175.1"/>
    <property type="molecule type" value="Transcribed_RNA"/>
</dbReference>
<reference evidence="1" key="1">
    <citation type="submission" date="2014-09" db="EMBL/GenBank/DDBJ databases">
        <authorList>
            <person name="Magalhaes I.L.F."/>
            <person name="Oliveira U."/>
            <person name="Santos F.R."/>
            <person name="Vidigal T.H.D.A."/>
            <person name="Brescovit A.D."/>
            <person name="Santos A.J."/>
        </authorList>
    </citation>
    <scope>NUCLEOTIDE SEQUENCE</scope>
    <source>
        <tissue evidence="1">Shoot tissue taken approximately 20 cm above the soil surface</tissue>
    </source>
</reference>
<reference evidence="1" key="2">
    <citation type="journal article" date="2015" name="Data Brief">
        <title>Shoot transcriptome of the giant reed, Arundo donax.</title>
        <authorList>
            <person name="Barrero R.A."/>
            <person name="Guerrero F.D."/>
            <person name="Moolhuijzen P."/>
            <person name="Goolsby J.A."/>
            <person name="Tidwell J."/>
            <person name="Bellgard S.E."/>
            <person name="Bellgard M.I."/>
        </authorList>
    </citation>
    <scope>NUCLEOTIDE SEQUENCE</scope>
    <source>
        <tissue evidence="1">Shoot tissue taken approximately 20 cm above the soil surface</tissue>
    </source>
</reference>
<name>A0A0A9D948_ARUDO</name>
<protein>
    <submittedName>
        <fullName evidence="1">Uncharacterized protein</fullName>
    </submittedName>
</protein>
<sequence>MEVKLAQNDNVLYVQQIQKNSHYLTKIYANKGPKHFANKCKSLHYILHTLATCKNTYN</sequence>
<accession>A0A0A9D948</accession>
<organism evidence="1">
    <name type="scientific">Arundo donax</name>
    <name type="common">Giant reed</name>
    <name type="synonym">Donax arundinaceus</name>
    <dbReference type="NCBI Taxonomy" id="35708"/>
    <lineage>
        <taxon>Eukaryota</taxon>
        <taxon>Viridiplantae</taxon>
        <taxon>Streptophyta</taxon>
        <taxon>Embryophyta</taxon>
        <taxon>Tracheophyta</taxon>
        <taxon>Spermatophyta</taxon>
        <taxon>Magnoliopsida</taxon>
        <taxon>Liliopsida</taxon>
        <taxon>Poales</taxon>
        <taxon>Poaceae</taxon>
        <taxon>PACMAD clade</taxon>
        <taxon>Arundinoideae</taxon>
        <taxon>Arundineae</taxon>
        <taxon>Arundo</taxon>
    </lineage>
</organism>
<proteinExistence type="predicted"/>